<sequence length="168" mass="18649">MEQVARLQFHCLCGIFPLHLSIQFRRDVFSDTCTRNMRNALGRYVAIFDYGECKTPHFRLQEPHAEHAVISRCHGDDAFELKGLIVASNSGGGTDAMACDQLIHECRNHLDTATVIAADGHPVGERGYQRLGQIQRVVRNGVAEFGECSRTGNEVALSLIITHDADIE</sequence>
<protein>
    <submittedName>
        <fullName evidence="1">Uncharacterized protein</fullName>
    </submittedName>
</protein>
<accession>A0A926FP48</accession>
<proteinExistence type="predicted"/>
<evidence type="ECO:0000313" key="1">
    <source>
        <dbReference type="EMBL" id="MBC8674162.1"/>
    </source>
</evidence>
<dbReference type="EMBL" id="JACLAN010000009">
    <property type="protein sequence ID" value="MBC8674162.1"/>
    <property type="molecule type" value="Genomic_DNA"/>
</dbReference>
<reference evidence="1" key="1">
    <citation type="submission" date="2020-07" db="EMBL/GenBank/DDBJ databases">
        <title>Carbapenem Resistant Aeromonas hydrophila Carrying blacphA7 Isolated from Two Solid Organ Transplant Patients.</title>
        <authorList>
            <person name="Hilt E."/>
            <person name="Fitzwater S.P."/>
            <person name="Ward K."/>
            <person name="De St Maurice A."/>
            <person name="Chandrasekaran S."/>
            <person name="Garner O.B."/>
            <person name="Yang S."/>
        </authorList>
    </citation>
    <scope>NUCLEOTIDE SEQUENCE</scope>
    <source>
        <strain evidence="1">B-1</strain>
    </source>
</reference>
<organism evidence="1">
    <name type="scientific">Aeromonas hydrophila</name>
    <dbReference type="NCBI Taxonomy" id="644"/>
    <lineage>
        <taxon>Bacteria</taxon>
        <taxon>Pseudomonadati</taxon>
        <taxon>Pseudomonadota</taxon>
        <taxon>Gammaproteobacteria</taxon>
        <taxon>Aeromonadales</taxon>
        <taxon>Aeromonadaceae</taxon>
        <taxon>Aeromonas</taxon>
    </lineage>
</organism>
<gene>
    <name evidence="1" type="ORF">H2136_16590</name>
</gene>
<comment type="caution">
    <text evidence="1">The sequence shown here is derived from an EMBL/GenBank/DDBJ whole genome shotgun (WGS) entry which is preliminary data.</text>
</comment>
<dbReference type="AlphaFoldDB" id="A0A926FP48"/>
<name>A0A926FP48_AERHY</name>